<evidence type="ECO:0000313" key="2">
    <source>
        <dbReference type="EMBL" id="EYU42807.1"/>
    </source>
</evidence>
<feature type="compositionally biased region" description="Basic and acidic residues" evidence="1">
    <location>
        <begin position="197"/>
        <end position="210"/>
    </location>
</feature>
<feature type="compositionally biased region" description="Low complexity" evidence="1">
    <location>
        <begin position="125"/>
        <end position="139"/>
    </location>
</feature>
<dbReference type="KEGG" id="egt:105951857"/>
<dbReference type="InterPro" id="IPR039300">
    <property type="entry name" value="JASON"/>
</dbReference>
<dbReference type="STRING" id="4155.A0A022RQN7"/>
<dbReference type="OMA" id="FKETEEC"/>
<dbReference type="AlphaFoldDB" id="A0A022RQN7"/>
<dbReference type="PhylomeDB" id="A0A022RQN7"/>
<keyword evidence="3" id="KW-1185">Reference proteome</keyword>
<dbReference type="eggNOG" id="ENOG502QUII">
    <property type="taxonomic scope" value="Eukaryota"/>
</dbReference>
<feature type="compositionally biased region" description="Basic and acidic residues" evidence="1">
    <location>
        <begin position="90"/>
        <end position="103"/>
    </location>
</feature>
<dbReference type="GO" id="GO:0007142">
    <property type="term" value="P:male meiosis II"/>
    <property type="evidence" value="ECO:0007669"/>
    <property type="project" value="InterPro"/>
</dbReference>
<reference evidence="2 3" key="1">
    <citation type="journal article" date="2013" name="Proc. Natl. Acad. Sci. U.S.A.">
        <title>Fine-scale variation in meiotic recombination in Mimulus inferred from population shotgun sequencing.</title>
        <authorList>
            <person name="Hellsten U."/>
            <person name="Wright K.M."/>
            <person name="Jenkins J."/>
            <person name="Shu S."/>
            <person name="Yuan Y."/>
            <person name="Wessler S.R."/>
            <person name="Schmutz J."/>
            <person name="Willis J.H."/>
            <person name="Rokhsar D.S."/>
        </authorList>
    </citation>
    <scope>NUCLEOTIDE SEQUENCE [LARGE SCALE GENOMIC DNA]</scope>
    <source>
        <strain evidence="3">cv. DUN x IM62</strain>
    </source>
</reference>
<evidence type="ECO:0008006" key="4">
    <source>
        <dbReference type="Google" id="ProtNLM"/>
    </source>
</evidence>
<dbReference type="Proteomes" id="UP000030748">
    <property type="component" value="Unassembled WGS sequence"/>
</dbReference>
<proteinExistence type="predicted"/>
<sequence>MGCFFGCFRIKNPNSNLITPRENVTSSSKNALSSLFVCDDDSVRKGEEGRKTPAPVLDVSELKIEAKFVKTCETLPETPVEIRKTLDKWEDKSAQNKEEKSVEFDSWLPDSSIEKPKLEKQSDASPRSGSTVDSSSSHSCMTDGGNTGRVSNSPVRRRDFQNVITTTMHMSDSETHSETSSVTSRNFPPSAQCESSDSNHLREQPLKLNDEDNEDVNSESSLSSWFKPVSDKRDCSNEESGSVYGKKVHKGKTPKDRPIIGMVAAHWNDDVTTHISPKWWDGNGIPNSTNKYKEDQKVSWHATPFEERLEKALSEETFISQRKTTSGKPPLEFKETEECDTALSHLQPSAHIKSVVSF</sequence>
<feature type="compositionally biased region" description="Basic and acidic residues" evidence="1">
    <location>
        <begin position="112"/>
        <end position="122"/>
    </location>
</feature>
<dbReference type="PANTHER" id="PTHR33318:SF7">
    <property type="entry name" value="PROTEIN JASON"/>
    <property type="match status" value="1"/>
</dbReference>
<evidence type="ECO:0000313" key="3">
    <source>
        <dbReference type="Proteomes" id="UP000030748"/>
    </source>
</evidence>
<gene>
    <name evidence="2" type="ORF">MIMGU_mgv11b007351mg</name>
</gene>
<dbReference type="OrthoDB" id="1932581at2759"/>
<feature type="region of interest" description="Disordered" evidence="1">
    <location>
        <begin position="90"/>
        <end position="257"/>
    </location>
</feature>
<dbReference type="PANTHER" id="PTHR33318">
    <property type="entry name" value="ASPARTYL/GLUTAMYL-TRNA(ASN/GLN) AMIDOTRANSFERASE SUBUNIT"/>
    <property type="match status" value="1"/>
</dbReference>
<dbReference type="EMBL" id="KI630276">
    <property type="protein sequence ID" value="EYU42807.1"/>
    <property type="molecule type" value="Genomic_DNA"/>
</dbReference>
<accession>A0A022RQN7</accession>
<evidence type="ECO:0000256" key="1">
    <source>
        <dbReference type="SAM" id="MobiDB-lite"/>
    </source>
</evidence>
<name>A0A022RQN7_ERYGU</name>
<organism evidence="2 3">
    <name type="scientific">Erythranthe guttata</name>
    <name type="common">Yellow monkey flower</name>
    <name type="synonym">Mimulus guttatus</name>
    <dbReference type="NCBI Taxonomy" id="4155"/>
    <lineage>
        <taxon>Eukaryota</taxon>
        <taxon>Viridiplantae</taxon>
        <taxon>Streptophyta</taxon>
        <taxon>Embryophyta</taxon>
        <taxon>Tracheophyta</taxon>
        <taxon>Spermatophyta</taxon>
        <taxon>Magnoliopsida</taxon>
        <taxon>eudicotyledons</taxon>
        <taxon>Gunneridae</taxon>
        <taxon>Pentapetalae</taxon>
        <taxon>asterids</taxon>
        <taxon>lamiids</taxon>
        <taxon>Lamiales</taxon>
        <taxon>Phrymaceae</taxon>
        <taxon>Erythranthe</taxon>
    </lineage>
</organism>
<protein>
    <recommendedName>
        <fullName evidence="4">Protein JASON</fullName>
    </recommendedName>
</protein>
<feature type="compositionally biased region" description="Polar residues" evidence="1">
    <location>
        <begin position="185"/>
        <end position="196"/>
    </location>
</feature>